<dbReference type="SMART" id="SM00086">
    <property type="entry name" value="PAC"/>
    <property type="match status" value="1"/>
</dbReference>
<dbReference type="PROSITE" id="PS50883">
    <property type="entry name" value="EAL"/>
    <property type="match status" value="1"/>
</dbReference>
<dbReference type="SUPFAM" id="SSF55785">
    <property type="entry name" value="PYP-like sensor domain (PAS domain)"/>
    <property type="match status" value="1"/>
</dbReference>
<dbReference type="InterPro" id="IPR000160">
    <property type="entry name" value="GGDEF_dom"/>
</dbReference>
<dbReference type="SMART" id="SM00267">
    <property type="entry name" value="GGDEF"/>
    <property type="match status" value="1"/>
</dbReference>
<dbReference type="InterPro" id="IPR001633">
    <property type="entry name" value="EAL_dom"/>
</dbReference>
<dbReference type="Pfam" id="PF00990">
    <property type="entry name" value="GGDEF"/>
    <property type="match status" value="1"/>
</dbReference>
<dbReference type="Proteomes" id="UP000286680">
    <property type="component" value="Unassembled WGS sequence"/>
</dbReference>
<dbReference type="InterPro" id="IPR029787">
    <property type="entry name" value="Nucleotide_cyclase"/>
</dbReference>
<dbReference type="Gene3D" id="3.20.20.450">
    <property type="entry name" value="EAL domain"/>
    <property type="match status" value="1"/>
</dbReference>
<dbReference type="SUPFAM" id="SSF141868">
    <property type="entry name" value="EAL domain-like"/>
    <property type="match status" value="1"/>
</dbReference>
<dbReference type="AlphaFoldDB" id="A0AA94EHB6"/>
<sequence length="554" mass="63520">MKQLTNSASSLYSLADYIDDPYESLSIDLLQHFLRALDYSAIVSITDRDGVITYVNEQFVRISGYERSELIGQKHNVVRHPDMSQRVFEQLWQTISNRKPWRGLIKNLRKDGSAYYVKSVILPVLDDNGEITQFLSIRNDVTDIIEVRHQLREQLTDDLTGLPNRMALLNELKECKVGAAAVFDLRNFKLFNDYWGIDIGDVYIRKLGEQFKLLEQSYEVKVYRLNGACFAIRPRQRLQKHEFCLMVEQVKYELEHKDILFNDIDCDIQLTVGIGISPSRALAYAESAVADSKTKFYGRAVVIKDGSDSGDNAFCWVEEIKEALRDGRLLACFHKMCSAKDPGTGNDKYEALARIKLRNGRVVSPLEFLDHLKKTRYYAELTKEMVVRALEFAGHNRCKVSVNLCIQDILDTDTVAFIEQQLLHYGGQRIIFEITESEAVNDFARVSEFIDRVRTFGATIAIDDFGSGYSNFVYLVQLKPEYIKIDGSIISGIVDNEQSYLVTKSIVDMARNLNIKTIAEFVSSHAILERLRLLNVDFLQGFYLHRPELSGWER</sequence>
<dbReference type="Gene3D" id="3.30.70.270">
    <property type="match status" value="1"/>
</dbReference>
<dbReference type="Pfam" id="PF00563">
    <property type="entry name" value="EAL"/>
    <property type="match status" value="1"/>
</dbReference>
<comment type="caution">
    <text evidence="4">The sequence shown here is derived from an EMBL/GenBank/DDBJ whole genome shotgun (WGS) entry which is preliminary data.</text>
</comment>
<evidence type="ECO:0000259" key="3">
    <source>
        <dbReference type="PROSITE" id="PS50883"/>
    </source>
</evidence>
<dbReference type="SMART" id="SM00091">
    <property type="entry name" value="PAS"/>
    <property type="match status" value="1"/>
</dbReference>
<accession>A0AA94EHB6</accession>
<dbReference type="Gene3D" id="3.30.450.20">
    <property type="entry name" value="PAS domain"/>
    <property type="match status" value="1"/>
</dbReference>
<keyword evidence="5" id="KW-1185">Reference proteome</keyword>
<organism evidence="4 5">
    <name type="scientific">Idiomarina aquatica</name>
    <dbReference type="NCBI Taxonomy" id="1327752"/>
    <lineage>
        <taxon>Bacteria</taxon>
        <taxon>Pseudomonadati</taxon>
        <taxon>Pseudomonadota</taxon>
        <taxon>Gammaproteobacteria</taxon>
        <taxon>Alteromonadales</taxon>
        <taxon>Idiomarinaceae</taxon>
        <taxon>Idiomarina</taxon>
    </lineage>
</organism>
<feature type="domain" description="PAC" evidence="2">
    <location>
        <begin position="101"/>
        <end position="153"/>
    </location>
</feature>
<dbReference type="InterPro" id="IPR000700">
    <property type="entry name" value="PAS-assoc_C"/>
</dbReference>
<dbReference type="InterPro" id="IPR035965">
    <property type="entry name" value="PAS-like_dom_sf"/>
</dbReference>
<dbReference type="EMBL" id="PIPS01000001">
    <property type="protein sequence ID" value="RUO45222.1"/>
    <property type="molecule type" value="Genomic_DNA"/>
</dbReference>
<reference evidence="5" key="1">
    <citation type="journal article" date="2018" name="Front. Microbiol.">
        <title>Genome-Based Analysis Reveals the Taxonomy and Diversity of the Family Idiomarinaceae.</title>
        <authorList>
            <person name="Liu Y."/>
            <person name="Lai Q."/>
            <person name="Shao Z."/>
        </authorList>
    </citation>
    <scope>NUCLEOTIDE SEQUENCE [LARGE SCALE GENOMIC DNA]</scope>
    <source>
        <strain evidence="5">SN-14</strain>
    </source>
</reference>
<evidence type="ECO:0000259" key="2">
    <source>
        <dbReference type="PROSITE" id="PS50113"/>
    </source>
</evidence>
<dbReference type="InterPro" id="IPR043128">
    <property type="entry name" value="Rev_trsase/Diguanyl_cyclase"/>
</dbReference>
<evidence type="ECO:0000313" key="5">
    <source>
        <dbReference type="Proteomes" id="UP000286680"/>
    </source>
</evidence>
<dbReference type="InterPro" id="IPR013655">
    <property type="entry name" value="PAS_fold_3"/>
</dbReference>
<dbReference type="InterPro" id="IPR000014">
    <property type="entry name" value="PAS"/>
</dbReference>
<dbReference type="InterPro" id="IPR035919">
    <property type="entry name" value="EAL_sf"/>
</dbReference>
<dbReference type="PANTHER" id="PTHR33121:SF79">
    <property type="entry name" value="CYCLIC DI-GMP PHOSPHODIESTERASE PDED-RELATED"/>
    <property type="match status" value="1"/>
</dbReference>
<dbReference type="SMART" id="SM00052">
    <property type="entry name" value="EAL"/>
    <property type="match status" value="1"/>
</dbReference>
<dbReference type="NCBIfam" id="TIGR00254">
    <property type="entry name" value="GGDEF"/>
    <property type="match status" value="1"/>
</dbReference>
<dbReference type="PROSITE" id="PS50113">
    <property type="entry name" value="PAC"/>
    <property type="match status" value="1"/>
</dbReference>
<dbReference type="InterPro" id="IPR001610">
    <property type="entry name" value="PAC"/>
</dbReference>
<feature type="domain" description="EAL" evidence="3">
    <location>
        <begin position="313"/>
        <end position="554"/>
    </location>
</feature>
<evidence type="ECO:0000259" key="1">
    <source>
        <dbReference type="PROSITE" id="PS50112"/>
    </source>
</evidence>
<gene>
    <name evidence="4" type="ORF">CWE23_04185</name>
</gene>
<name>A0AA94EHB6_9GAMM</name>
<dbReference type="NCBIfam" id="TIGR00229">
    <property type="entry name" value="sensory_box"/>
    <property type="match status" value="1"/>
</dbReference>
<dbReference type="GO" id="GO:0071111">
    <property type="term" value="F:cyclic-guanylate-specific phosphodiesterase activity"/>
    <property type="evidence" value="ECO:0007669"/>
    <property type="project" value="InterPro"/>
</dbReference>
<dbReference type="Pfam" id="PF08447">
    <property type="entry name" value="PAS_3"/>
    <property type="match status" value="1"/>
</dbReference>
<protein>
    <recommendedName>
        <fullName evidence="6">Diguanylate cyclase/phosphodiesterase with PAS/PAC sensor(S)</fullName>
    </recommendedName>
</protein>
<evidence type="ECO:0000313" key="4">
    <source>
        <dbReference type="EMBL" id="RUO45222.1"/>
    </source>
</evidence>
<feature type="domain" description="PAS" evidence="1">
    <location>
        <begin position="26"/>
        <end position="98"/>
    </location>
</feature>
<dbReference type="PANTHER" id="PTHR33121">
    <property type="entry name" value="CYCLIC DI-GMP PHOSPHODIESTERASE PDEF"/>
    <property type="match status" value="1"/>
</dbReference>
<dbReference type="PROSITE" id="PS50112">
    <property type="entry name" value="PAS"/>
    <property type="match status" value="1"/>
</dbReference>
<dbReference type="RefSeq" id="WP_126819601.1">
    <property type="nucleotide sequence ID" value="NZ_PIPS01000001.1"/>
</dbReference>
<dbReference type="InterPro" id="IPR050706">
    <property type="entry name" value="Cyclic-di-GMP_PDE-like"/>
</dbReference>
<dbReference type="CDD" id="cd01948">
    <property type="entry name" value="EAL"/>
    <property type="match status" value="1"/>
</dbReference>
<evidence type="ECO:0008006" key="6">
    <source>
        <dbReference type="Google" id="ProtNLM"/>
    </source>
</evidence>
<proteinExistence type="predicted"/>
<dbReference type="CDD" id="cd00130">
    <property type="entry name" value="PAS"/>
    <property type="match status" value="1"/>
</dbReference>
<dbReference type="SUPFAM" id="SSF55073">
    <property type="entry name" value="Nucleotide cyclase"/>
    <property type="match status" value="1"/>
</dbReference>